<dbReference type="InterPro" id="IPR010686">
    <property type="entry name" value="OBAP-like"/>
</dbReference>
<dbReference type="STRING" id="56857.A0A200PML7"/>
<evidence type="ECO:0000313" key="3">
    <source>
        <dbReference type="Proteomes" id="UP000195402"/>
    </source>
</evidence>
<dbReference type="OMA" id="ESTICAE"/>
<protein>
    <submittedName>
        <fullName evidence="2">Uncharacterized protein</fullName>
    </submittedName>
</protein>
<comment type="similarity">
    <text evidence="1">Belongs to the OBAP family.</text>
</comment>
<dbReference type="PANTHER" id="PTHR31360">
    <property type="match status" value="1"/>
</dbReference>
<organism evidence="2 3">
    <name type="scientific">Macleaya cordata</name>
    <name type="common">Five-seeded plume-poppy</name>
    <name type="synonym">Bocconia cordata</name>
    <dbReference type="NCBI Taxonomy" id="56857"/>
    <lineage>
        <taxon>Eukaryota</taxon>
        <taxon>Viridiplantae</taxon>
        <taxon>Streptophyta</taxon>
        <taxon>Embryophyta</taxon>
        <taxon>Tracheophyta</taxon>
        <taxon>Spermatophyta</taxon>
        <taxon>Magnoliopsida</taxon>
        <taxon>Ranunculales</taxon>
        <taxon>Papaveraceae</taxon>
        <taxon>Papaveroideae</taxon>
        <taxon>Macleaya</taxon>
    </lineage>
</organism>
<evidence type="ECO:0000256" key="1">
    <source>
        <dbReference type="ARBA" id="ARBA00009740"/>
    </source>
</evidence>
<name>A0A200PML7_MACCD</name>
<dbReference type="OrthoDB" id="1901244at2759"/>
<sequence>MMSPQGVNMGMVKPDLVQKRDEKYNISSDDLKKLRLGIEETEWINPQADYWKKTGKGFAMDVERTDMKLITPFP</sequence>
<dbReference type="PANTHER" id="PTHR31360:SF1">
    <property type="entry name" value="OIL BODY-ASSOCIATED PROTEIN 2A"/>
    <property type="match status" value="1"/>
</dbReference>
<dbReference type="Proteomes" id="UP000195402">
    <property type="component" value="Unassembled WGS sequence"/>
</dbReference>
<evidence type="ECO:0000313" key="2">
    <source>
        <dbReference type="EMBL" id="OUZ99449.1"/>
    </source>
</evidence>
<comment type="caution">
    <text evidence="2">The sequence shown here is derived from an EMBL/GenBank/DDBJ whole genome shotgun (WGS) entry which is preliminary data.</text>
</comment>
<dbReference type="InParanoid" id="A0A200PML7"/>
<gene>
    <name evidence="2" type="ORF">BVC80_1801g26</name>
</gene>
<reference evidence="2 3" key="1">
    <citation type="journal article" date="2017" name="Mol. Plant">
        <title>The Genome of Medicinal Plant Macleaya cordata Provides New Insights into Benzylisoquinoline Alkaloids Metabolism.</title>
        <authorList>
            <person name="Liu X."/>
            <person name="Liu Y."/>
            <person name="Huang P."/>
            <person name="Ma Y."/>
            <person name="Qing Z."/>
            <person name="Tang Q."/>
            <person name="Cao H."/>
            <person name="Cheng P."/>
            <person name="Zheng Y."/>
            <person name="Yuan Z."/>
            <person name="Zhou Y."/>
            <person name="Liu J."/>
            <person name="Tang Z."/>
            <person name="Zhuo Y."/>
            <person name="Zhang Y."/>
            <person name="Yu L."/>
            <person name="Huang J."/>
            <person name="Yang P."/>
            <person name="Peng Q."/>
            <person name="Zhang J."/>
            <person name="Jiang W."/>
            <person name="Zhang Z."/>
            <person name="Lin K."/>
            <person name="Ro D.K."/>
            <person name="Chen X."/>
            <person name="Xiong X."/>
            <person name="Shang Y."/>
            <person name="Huang S."/>
            <person name="Zeng J."/>
        </authorList>
    </citation>
    <scope>NUCLEOTIDE SEQUENCE [LARGE SCALE GENOMIC DNA]</scope>
    <source>
        <strain evidence="3">cv. BLH2017</strain>
        <tissue evidence="2">Root</tissue>
    </source>
</reference>
<dbReference type="AlphaFoldDB" id="A0A200PML7"/>
<dbReference type="EMBL" id="MVGT01004443">
    <property type="protein sequence ID" value="OUZ99449.1"/>
    <property type="molecule type" value="Genomic_DNA"/>
</dbReference>
<proteinExistence type="inferred from homology"/>
<keyword evidence="3" id="KW-1185">Reference proteome</keyword>
<accession>A0A200PML7</accession>